<feature type="coiled-coil region" evidence="1">
    <location>
        <begin position="323"/>
        <end position="350"/>
    </location>
</feature>
<keyword evidence="1" id="KW-0175">Coiled coil</keyword>
<evidence type="ECO:0000313" key="11">
    <source>
        <dbReference type="Proteomes" id="UP000286186"/>
    </source>
</evidence>
<dbReference type="Proteomes" id="UP000284779">
    <property type="component" value="Unassembled WGS sequence"/>
</dbReference>
<evidence type="ECO:0000256" key="1">
    <source>
        <dbReference type="SAM" id="Coils"/>
    </source>
</evidence>
<dbReference type="EMBL" id="QSFD01000004">
    <property type="protein sequence ID" value="RHA19110.1"/>
    <property type="molecule type" value="Genomic_DNA"/>
</dbReference>
<evidence type="ECO:0000313" key="2">
    <source>
        <dbReference type="EMBL" id="RHA19110.1"/>
    </source>
</evidence>
<dbReference type="EMBL" id="QRHR01000006">
    <property type="protein sequence ID" value="RHF88666.1"/>
    <property type="molecule type" value="Genomic_DNA"/>
</dbReference>
<organism evidence="6 7">
    <name type="scientific">Eubacterium ventriosum</name>
    <dbReference type="NCBI Taxonomy" id="39496"/>
    <lineage>
        <taxon>Bacteria</taxon>
        <taxon>Bacillati</taxon>
        <taxon>Bacillota</taxon>
        <taxon>Clostridia</taxon>
        <taxon>Eubacteriales</taxon>
        <taxon>Eubacteriaceae</taxon>
        <taxon>Eubacterium</taxon>
    </lineage>
</organism>
<dbReference type="EMBL" id="QROT01000003">
    <property type="protein sequence ID" value="RHL46327.1"/>
    <property type="molecule type" value="Genomic_DNA"/>
</dbReference>
<accession>A0A415LCY5</accession>
<dbReference type="AlphaFoldDB" id="A0A415LCY5"/>
<dbReference type="Proteomes" id="UP000283314">
    <property type="component" value="Unassembled WGS sequence"/>
</dbReference>
<evidence type="ECO:0000313" key="7">
    <source>
        <dbReference type="Proteomes" id="UP000283314"/>
    </source>
</evidence>
<proteinExistence type="predicted"/>
<name>A0A415LCY5_9FIRM</name>
<evidence type="ECO:0000313" key="10">
    <source>
        <dbReference type="Proteomes" id="UP000285740"/>
    </source>
</evidence>
<dbReference type="InterPro" id="IPR025466">
    <property type="entry name" value="DUF4317"/>
</dbReference>
<dbReference type="EMBL" id="QSFV01000015">
    <property type="protein sequence ID" value="RHA80720.1"/>
    <property type="molecule type" value="Genomic_DNA"/>
</dbReference>
<comment type="caution">
    <text evidence="6">The sequence shown here is derived from an EMBL/GenBank/DDBJ whole genome shotgun (WGS) entry which is preliminary data.</text>
</comment>
<evidence type="ECO:0000313" key="4">
    <source>
        <dbReference type="EMBL" id="RHA80720.1"/>
    </source>
</evidence>
<keyword evidence="9" id="KW-1185">Reference proteome</keyword>
<sequence length="397" mass="45251">MDKKSIGELRRRLKKDSCTFTKICGCYVDDNKNKVTNLDEIFMNLEDEEYYKYLEIGKKVLSTNVGNNILELNFPIEEEQPGGHQQFLMGLKKSALKDQGLVDTFYDMIIEKYDSLGNYLILLFHDVYDVMTKTSDNNKLDESEEVYEYIICAICPMVLSKPGLGYNKDKNRISTLNREWFVGMPETGFVFPAFIDRSSDIHSVLLYTADSKNVHTEMIEDILGCRQKLTHAQQQNVLNDMVLEVTGEDNIKEVMESVNIELAQISEDEPESTISKTHIKSALEYAGIQENKAESIGDKYMTSINNEEIPLIGDIVPNKAAKIVKDNNEKYLLKEEIKELNRKIATITEEQSGEEPGESDIIIKVNSDKKELIRQETIDGQPCVVIPLTDNDNVMIK</sequence>
<dbReference type="Proteomes" id="UP000284598">
    <property type="component" value="Unassembled WGS sequence"/>
</dbReference>
<gene>
    <name evidence="6" type="ORF">DW018_03805</name>
    <name evidence="5" type="ORF">DW652_08010</name>
    <name evidence="4" type="ORF">DW918_05940</name>
    <name evidence="3" type="ORF">DW929_09870</name>
    <name evidence="2" type="ORF">DW944_05090</name>
</gene>
<evidence type="ECO:0000313" key="6">
    <source>
        <dbReference type="EMBL" id="RHL46327.1"/>
    </source>
</evidence>
<reference evidence="7 8" key="1">
    <citation type="submission" date="2018-08" db="EMBL/GenBank/DDBJ databases">
        <title>A genome reference for cultivated species of the human gut microbiota.</title>
        <authorList>
            <person name="Zou Y."/>
            <person name="Xue W."/>
            <person name="Luo G."/>
        </authorList>
    </citation>
    <scope>NUCLEOTIDE SEQUENCE [LARGE SCALE GENOMIC DNA]</scope>
    <source>
        <strain evidence="6 7">AF37-4</strain>
        <strain evidence="5 11">AM23-22</strain>
        <strain evidence="4 10">AM42-30</strain>
        <strain evidence="3 8">AM43-2</strain>
        <strain evidence="2 9">AM44-11BH</strain>
    </source>
</reference>
<dbReference type="Pfam" id="PF14199">
    <property type="entry name" value="DUF4317"/>
    <property type="match status" value="1"/>
</dbReference>
<dbReference type="Proteomes" id="UP000285740">
    <property type="component" value="Unassembled WGS sequence"/>
</dbReference>
<dbReference type="RefSeq" id="WP_117901353.1">
    <property type="nucleotide sequence ID" value="NZ_CABJDQ010000003.1"/>
</dbReference>
<evidence type="ECO:0000313" key="9">
    <source>
        <dbReference type="Proteomes" id="UP000284779"/>
    </source>
</evidence>
<dbReference type="EMBL" id="QSFO01000011">
    <property type="protein sequence ID" value="RHA53280.1"/>
    <property type="molecule type" value="Genomic_DNA"/>
</dbReference>
<protein>
    <submittedName>
        <fullName evidence="6">DUF4317 domain-containing protein</fullName>
    </submittedName>
</protein>
<dbReference type="GeneID" id="66466356"/>
<dbReference type="Proteomes" id="UP000286186">
    <property type="component" value="Unassembled WGS sequence"/>
</dbReference>
<evidence type="ECO:0000313" key="3">
    <source>
        <dbReference type="EMBL" id="RHA53280.1"/>
    </source>
</evidence>
<evidence type="ECO:0000313" key="8">
    <source>
        <dbReference type="Proteomes" id="UP000284598"/>
    </source>
</evidence>
<evidence type="ECO:0000313" key="5">
    <source>
        <dbReference type="EMBL" id="RHF88666.1"/>
    </source>
</evidence>